<dbReference type="GO" id="GO:0005315">
    <property type="term" value="F:phosphate transmembrane transporter activity"/>
    <property type="evidence" value="ECO:0007669"/>
    <property type="project" value="InterPro"/>
</dbReference>
<evidence type="ECO:0000256" key="2">
    <source>
        <dbReference type="ARBA" id="ARBA00004651"/>
    </source>
</evidence>
<dbReference type="EMBL" id="CADCUH010000186">
    <property type="protein sequence ID" value="CAA9363663.1"/>
    <property type="molecule type" value="Genomic_DNA"/>
</dbReference>
<evidence type="ECO:0000259" key="10">
    <source>
        <dbReference type="PROSITE" id="PS50928"/>
    </source>
</evidence>
<dbReference type="InterPro" id="IPR000515">
    <property type="entry name" value="MetI-like"/>
</dbReference>
<keyword evidence="4" id="KW-0813">Transport</keyword>
<feature type="domain" description="ABC transmembrane type-1" evidence="10">
    <location>
        <begin position="89"/>
        <end position="296"/>
    </location>
</feature>
<feature type="transmembrane region" description="Helical" evidence="9">
    <location>
        <begin position="274"/>
        <end position="299"/>
    </location>
</feature>
<comment type="function">
    <text evidence="1">Part of the binding-protein-dependent transport system for phosphate; probably responsible for the translocation of the substrate across the membrane.</text>
</comment>
<dbReference type="CDD" id="cd06261">
    <property type="entry name" value="TM_PBP2"/>
    <property type="match status" value="1"/>
</dbReference>
<evidence type="ECO:0000256" key="1">
    <source>
        <dbReference type="ARBA" id="ARBA00003510"/>
    </source>
</evidence>
<accession>A0A6J4MQ81</accession>
<keyword evidence="8 9" id="KW-0472">Membrane</keyword>
<dbReference type="PANTHER" id="PTHR43470">
    <property type="entry name" value="PHOSPHATE TRANSPORT SYSTEM PERMEASE PROTEIN PSTA-RELATED"/>
    <property type="match status" value="1"/>
</dbReference>
<feature type="transmembrane region" description="Helical" evidence="9">
    <location>
        <begin position="135"/>
        <end position="154"/>
    </location>
</feature>
<dbReference type="SUPFAM" id="SSF161098">
    <property type="entry name" value="MetI-like"/>
    <property type="match status" value="1"/>
</dbReference>
<feature type="transmembrane region" description="Helical" evidence="9">
    <location>
        <begin position="229"/>
        <end position="247"/>
    </location>
</feature>
<evidence type="ECO:0000256" key="5">
    <source>
        <dbReference type="ARBA" id="ARBA00022475"/>
    </source>
</evidence>
<keyword evidence="6 9" id="KW-0812">Transmembrane</keyword>
<feature type="transmembrane region" description="Helical" evidence="9">
    <location>
        <begin position="160"/>
        <end position="179"/>
    </location>
</feature>
<evidence type="ECO:0000313" key="11">
    <source>
        <dbReference type="EMBL" id="CAA9363663.1"/>
    </source>
</evidence>
<evidence type="ECO:0000256" key="7">
    <source>
        <dbReference type="ARBA" id="ARBA00022989"/>
    </source>
</evidence>
<proteinExistence type="inferred from homology"/>
<feature type="transmembrane region" description="Helical" evidence="9">
    <location>
        <begin position="34"/>
        <end position="60"/>
    </location>
</feature>
<evidence type="ECO:0000256" key="4">
    <source>
        <dbReference type="ARBA" id="ARBA00022448"/>
    </source>
</evidence>
<dbReference type="Gene3D" id="1.10.3720.10">
    <property type="entry name" value="MetI-like"/>
    <property type="match status" value="1"/>
</dbReference>
<comment type="subcellular location">
    <subcellularLocation>
        <location evidence="2 9">Cell membrane</location>
        <topology evidence="2 9">Multi-pass membrane protein</topology>
    </subcellularLocation>
</comment>
<gene>
    <name evidence="11" type="ORF">AVDCRST_MAG36-2855</name>
</gene>
<dbReference type="PANTHER" id="PTHR43470:SF5">
    <property type="entry name" value="PHOSPHATE TRANSPORT SYSTEM PERMEASE PROTEIN PSTA"/>
    <property type="match status" value="1"/>
</dbReference>
<sequence>MATLAPSPAPARAGDRPAPVLKAARHGNRSTASVVFLVALWFALAFSVLCLAVLLINSIVDGATRLDTNLFTQYSSRLRADEAGARAAILGSAWVIAVTALMAIPLGVAAGVYLEEFADGRRWYNRLIEVNLTNLAAVPAIVYGMLTAGLALTIGLERRVVLAGAIALALLILPVIIIATREAVRAVPKEIRDGSLALGATPIQTVWRQTLPAAVPGIATGAILALSRALGEAAPLLLLGGAVFITYDPNGIMSGFTTLPIQIFNWTQQPQAEFHAAASAAIIVMLALLLLMNAVAILIRNRYQKRW</sequence>
<evidence type="ECO:0000256" key="9">
    <source>
        <dbReference type="RuleBase" id="RU363043"/>
    </source>
</evidence>
<protein>
    <recommendedName>
        <fullName evidence="9">Phosphate transport system permease protein PstA</fullName>
    </recommendedName>
</protein>
<feature type="transmembrane region" description="Helical" evidence="9">
    <location>
        <begin position="87"/>
        <end position="114"/>
    </location>
</feature>
<evidence type="ECO:0000256" key="8">
    <source>
        <dbReference type="ARBA" id="ARBA00023136"/>
    </source>
</evidence>
<keyword evidence="7 9" id="KW-1133">Transmembrane helix</keyword>
<comment type="similarity">
    <text evidence="3 9">Belongs to the binding-protein-dependent transport system permease family. CysTW subfamily.</text>
</comment>
<dbReference type="GO" id="GO:0005886">
    <property type="term" value="C:plasma membrane"/>
    <property type="evidence" value="ECO:0007669"/>
    <property type="project" value="UniProtKB-SubCell"/>
</dbReference>
<dbReference type="InterPro" id="IPR035906">
    <property type="entry name" value="MetI-like_sf"/>
</dbReference>
<dbReference type="InterPro" id="IPR005672">
    <property type="entry name" value="Phosphate_PstA"/>
</dbReference>
<name>A0A6J4MQ81_9ACTN</name>
<dbReference type="PROSITE" id="PS50928">
    <property type="entry name" value="ABC_TM1"/>
    <property type="match status" value="1"/>
</dbReference>
<dbReference type="Pfam" id="PF00528">
    <property type="entry name" value="BPD_transp_1"/>
    <property type="match status" value="1"/>
</dbReference>
<dbReference type="GO" id="GO:0035435">
    <property type="term" value="P:phosphate ion transmembrane transport"/>
    <property type="evidence" value="ECO:0007669"/>
    <property type="project" value="InterPro"/>
</dbReference>
<reference evidence="11" key="1">
    <citation type="submission" date="2020-02" db="EMBL/GenBank/DDBJ databases">
        <authorList>
            <person name="Meier V. D."/>
        </authorList>
    </citation>
    <scope>NUCLEOTIDE SEQUENCE</scope>
    <source>
        <strain evidence="11">AVDCRST_MAG36</strain>
    </source>
</reference>
<evidence type="ECO:0000256" key="6">
    <source>
        <dbReference type="ARBA" id="ARBA00022692"/>
    </source>
</evidence>
<dbReference type="AlphaFoldDB" id="A0A6J4MQ81"/>
<evidence type="ECO:0000256" key="3">
    <source>
        <dbReference type="ARBA" id="ARBA00007069"/>
    </source>
</evidence>
<organism evidence="11">
    <name type="scientific">uncultured Nocardioidaceae bacterium</name>
    <dbReference type="NCBI Taxonomy" id="253824"/>
    <lineage>
        <taxon>Bacteria</taxon>
        <taxon>Bacillati</taxon>
        <taxon>Actinomycetota</taxon>
        <taxon>Actinomycetes</taxon>
        <taxon>Propionibacteriales</taxon>
        <taxon>Nocardioidaceae</taxon>
        <taxon>environmental samples</taxon>
    </lineage>
</organism>
<dbReference type="NCBIfam" id="TIGR00974">
    <property type="entry name" value="3a0107s02c"/>
    <property type="match status" value="1"/>
</dbReference>
<keyword evidence="5 9" id="KW-1003">Cell membrane</keyword>